<gene>
    <name evidence="2" type="ORF">ACFFX0_22100</name>
</gene>
<feature type="compositionally biased region" description="Polar residues" evidence="1">
    <location>
        <begin position="48"/>
        <end position="59"/>
    </location>
</feature>
<dbReference type="Proteomes" id="UP001589575">
    <property type="component" value="Unassembled WGS sequence"/>
</dbReference>
<sequence>MPIRMATAWSSPWTASSWTTAGDRNVPSVTGRHRPSSGAACSHRCGTSARNRSQMTSGR</sequence>
<protein>
    <submittedName>
        <fullName evidence="2">Uncharacterized protein</fullName>
    </submittedName>
</protein>
<organism evidence="2 3">
    <name type="scientific">Citricoccus parietis</name>
    <dbReference type="NCBI Taxonomy" id="592307"/>
    <lineage>
        <taxon>Bacteria</taxon>
        <taxon>Bacillati</taxon>
        <taxon>Actinomycetota</taxon>
        <taxon>Actinomycetes</taxon>
        <taxon>Micrococcales</taxon>
        <taxon>Micrococcaceae</taxon>
        <taxon>Citricoccus</taxon>
    </lineage>
</organism>
<reference evidence="2 3" key="1">
    <citation type="submission" date="2024-09" db="EMBL/GenBank/DDBJ databases">
        <authorList>
            <person name="Sun Q."/>
            <person name="Mori K."/>
        </authorList>
    </citation>
    <scope>NUCLEOTIDE SEQUENCE [LARGE SCALE GENOMIC DNA]</scope>
    <source>
        <strain evidence="2 3">CCM 7609</strain>
    </source>
</reference>
<name>A0ABV5G492_9MICC</name>
<evidence type="ECO:0000313" key="3">
    <source>
        <dbReference type="Proteomes" id="UP001589575"/>
    </source>
</evidence>
<dbReference type="EMBL" id="JBHMFI010000001">
    <property type="protein sequence ID" value="MFB9073747.1"/>
    <property type="molecule type" value="Genomic_DNA"/>
</dbReference>
<keyword evidence="3" id="KW-1185">Reference proteome</keyword>
<evidence type="ECO:0000313" key="2">
    <source>
        <dbReference type="EMBL" id="MFB9073747.1"/>
    </source>
</evidence>
<proteinExistence type="predicted"/>
<comment type="caution">
    <text evidence="2">The sequence shown here is derived from an EMBL/GenBank/DDBJ whole genome shotgun (WGS) entry which is preliminary data.</text>
</comment>
<feature type="region of interest" description="Disordered" evidence="1">
    <location>
        <begin position="19"/>
        <end position="59"/>
    </location>
</feature>
<accession>A0ABV5G492</accession>
<evidence type="ECO:0000256" key="1">
    <source>
        <dbReference type="SAM" id="MobiDB-lite"/>
    </source>
</evidence>